<feature type="transmembrane region" description="Helical" evidence="7">
    <location>
        <begin position="234"/>
        <end position="256"/>
    </location>
</feature>
<dbReference type="InterPro" id="IPR035965">
    <property type="entry name" value="PAS-like_dom_sf"/>
</dbReference>
<dbReference type="InterPro" id="IPR000014">
    <property type="entry name" value="PAS"/>
</dbReference>
<dbReference type="InterPro" id="IPR001610">
    <property type="entry name" value="PAC"/>
</dbReference>
<feature type="transmembrane region" description="Helical" evidence="7">
    <location>
        <begin position="277"/>
        <end position="294"/>
    </location>
</feature>
<dbReference type="EC" id="2.7.7.65" evidence="2"/>
<keyword evidence="3" id="KW-1003">Cell membrane</keyword>
<dbReference type="SMART" id="SM00086">
    <property type="entry name" value="PAC"/>
    <property type="match status" value="1"/>
</dbReference>
<name>A0A3G2V8D0_SPHYA</name>
<evidence type="ECO:0000256" key="5">
    <source>
        <dbReference type="ARBA" id="ARBA00022989"/>
    </source>
</evidence>
<dbReference type="Gene3D" id="3.30.70.270">
    <property type="match status" value="1"/>
</dbReference>
<evidence type="ECO:0000313" key="12">
    <source>
        <dbReference type="Proteomes" id="UP000280708"/>
    </source>
</evidence>
<dbReference type="PROSITE" id="PS50887">
    <property type="entry name" value="GGDEF"/>
    <property type="match status" value="1"/>
</dbReference>
<evidence type="ECO:0000256" key="6">
    <source>
        <dbReference type="ARBA" id="ARBA00023136"/>
    </source>
</evidence>
<dbReference type="PROSITE" id="PS50112">
    <property type="entry name" value="PAS"/>
    <property type="match status" value="1"/>
</dbReference>
<sequence length="595" mass="64366">MIDPMSPHWRARMAGIFAIAAAYFASSSLALILTRFDGGIAVMWPASALLFAKLLASPRRRWGGLALACAIPGMCASQLFGFGGVVGVGLPLLCILEALAGAFLMRRSFPRFGRFASVREVAIFIGICGFFVPMLSAIGAAGFTTMAKDIGYWQAWRDWYAGHSLGLIIFGPPLILLLRGDVKRWARGAPAPLRHNAFGLFLLVLVAALAAFGQDRVPLVVVPFLPMIAATLRLGRFGAVVSILILIVVGLSLSLAGHGPTALLSGSMAIKLQVLQIYFASTVLLLLPLAAELYTRRRVLERLHAAEALHRLILDRMSDVVLRAALDGSVRYASPSAQRMTGYRVADLIGRPLFNLIIPDDLPHVLAIRREVLSSPDESAIVEYRIVRSDGAIIWIESHVRALVNAEGSVIGTLSIIREVTERRHFIEDLRQQAMTDPLTGACNRRAFDEALEALLSSRVFAGEAGCLALFDLDHFKQINDEHGHAVGDEVLINFVALLRATVRDHDLVARLGGEEFAVILVGLSLEQAKAVCERVRKRFEANGTKLNSGRVIPATVSVGMARLGTGISSEKLLSAADDALYRSKRGGRNQSSAA</sequence>
<evidence type="ECO:0000256" key="2">
    <source>
        <dbReference type="ARBA" id="ARBA00012528"/>
    </source>
</evidence>
<dbReference type="SUPFAM" id="SSF55785">
    <property type="entry name" value="PYP-like sensor domain (PAS domain)"/>
    <property type="match status" value="1"/>
</dbReference>
<dbReference type="Pfam" id="PF08447">
    <property type="entry name" value="PAS_3"/>
    <property type="match status" value="1"/>
</dbReference>
<dbReference type="CDD" id="cd00130">
    <property type="entry name" value="PAS"/>
    <property type="match status" value="1"/>
</dbReference>
<accession>A0A3G2V8D0</accession>
<dbReference type="Gene3D" id="3.30.450.20">
    <property type="entry name" value="PAS domain"/>
    <property type="match status" value="1"/>
</dbReference>
<organism evidence="11 12">
    <name type="scientific">Sphingobium yanoikuyae</name>
    <name type="common">Sphingomonas yanoikuyae</name>
    <dbReference type="NCBI Taxonomy" id="13690"/>
    <lineage>
        <taxon>Bacteria</taxon>
        <taxon>Pseudomonadati</taxon>
        <taxon>Pseudomonadota</taxon>
        <taxon>Alphaproteobacteria</taxon>
        <taxon>Sphingomonadales</taxon>
        <taxon>Sphingomonadaceae</taxon>
        <taxon>Sphingobium</taxon>
    </lineage>
</organism>
<comment type="subcellular location">
    <subcellularLocation>
        <location evidence="1">Cell membrane</location>
        <topology evidence="1">Multi-pass membrane protein</topology>
    </subcellularLocation>
</comment>
<dbReference type="CDD" id="cd01949">
    <property type="entry name" value="GGDEF"/>
    <property type="match status" value="1"/>
</dbReference>
<dbReference type="SMART" id="SM00267">
    <property type="entry name" value="GGDEF"/>
    <property type="match status" value="1"/>
</dbReference>
<feature type="transmembrane region" description="Helical" evidence="7">
    <location>
        <begin position="197"/>
        <end position="214"/>
    </location>
</feature>
<keyword evidence="4 7" id="KW-0812">Transmembrane</keyword>
<dbReference type="NCBIfam" id="TIGR00229">
    <property type="entry name" value="sensory_box"/>
    <property type="match status" value="1"/>
</dbReference>
<dbReference type="PANTHER" id="PTHR45138:SF24">
    <property type="entry name" value="DIGUANYLATE CYCLASE DGCC-RELATED"/>
    <property type="match status" value="1"/>
</dbReference>
<dbReference type="InterPro" id="IPR050469">
    <property type="entry name" value="Diguanylate_Cyclase"/>
</dbReference>
<evidence type="ECO:0000256" key="1">
    <source>
        <dbReference type="ARBA" id="ARBA00004651"/>
    </source>
</evidence>
<dbReference type="InterPro" id="IPR000700">
    <property type="entry name" value="PAS-assoc_C"/>
</dbReference>
<dbReference type="Pfam" id="PF00990">
    <property type="entry name" value="GGDEF"/>
    <property type="match status" value="1"/>
</dbReference>
<reference evidence="11 12" key="1">
    <citation type="submission" date="2018-10" db="EMBL/GenBank/DDBJ databases">
        <title>Characterization and genome analysis of a novel bacterium Sphingobium yanoikuyae SJTF8 capable of degrading PAHs.</title>
        <authorList>
            <person name="Yin C."/>
            <person name="Xiong W."/>
            <person name="Liang R."/>
        </authorList>
    </citation>
    <scope>NUCLEOTIDE SEQUENCE [LARGE SCALE GENOMIC DNA]</scope>
    <source>
        <strain evidence="11 12">SJTF8</strain>
    </source>
</reference>
<feature type="transmembrane region" description="Helical" evidence="7">
    <location>
        <begin position="121"/>
        <end position="147"/>
    </location>
</feature>
<evidence type="ECO:0000256" key="7">
    <source>
        <dbReference type="SAM" id="Phobius"/>
    </source>
</evidence>
<protein>
    <recommendedName>
        <fullName evidence="2">diguanylate cyclase</fullName>
        <ecNumber evidence="2">2.7.7.65</ecNumber>
    </recommendedName>
</protein>
<dbReference type="Pfam" id="PF05231">
    <property type="entry name" value="MASE1"/>
    <property type="match status" value="1"/>
</dbReference>
<keyword evidence="5 7" id="KW-1133">Transmembrane helix</keyword>
<evidence type="ECO:0000259" key="10">
    <source>
        <dbReference type="PROSITE" id="PS50887"/>
    </source>
</evidence>
<feature type="domain" description="PAC" evidence="9">
    <location>
        <begin position="380"/>
        <end position="432"/>
    </location>
</feature>
<dbReference type="GO" id="GO:1902201">
    <property type="term" value="P:negative regulation of bacterial-type flagellum-dependent cell motility"/>
    <property type="evidence" value="ECO:0007669"/>
    <property type="project" value="TreeGrafter"/>
</dbReference>
<evidence type="ECO:0000313" key="11">
    <source>
        <dbReference type="EMBL" id="AYO80541.1"/>
    </source>
</evidence>
<dbReference type="PROSITE" id="PS50113">
    <property type="entry name" value="PAC"/>
    <property type="match status" value="1"/>
</dbReference>
<dbReference type="InterPro" id="IPR029787">
    <property type="entry name" value="Nucleotide_cyclase"/>
</dbReference>
<dbReference type="PANTHER" id="PTHR45138">
    <property type="entry name" value="REGULATORY COMPONENTS OF SENSORY TRANSDUCTION SYSTEM"/>
    <property type="match status" value="1"/>
</dbReference>
<dbReference type="InterPro" id="IPR043128">
    <property type="entry name" value="Rev_trsase/Diguanyl_cyclase"/>
</dbReference>
<evidence type="ECO:0000259" key="8">
    <source>
        <dbReference type="PROSITE" id="PS50112"/>
    </source>
</evidence>
<dbReference type="EMBL" id="CP033230">
    <property type="protein sequence ID" value="AYO80541.1"/>
    <property type="molecule type" value="Genomic_DNA"/>
</dbReference>
<keyword evidence="6 7" id="KW-0472">Membrane</keyword>
<dbReference type="InterPro" id="IPR000160">
    <property type="entry name" value="GGDEF_dom"/>
</dbReference>
<proteinExistence type="predicted"/>
<gene>
    <name evidence="11" type="ORF">EBF16_10310</name>
</gene>
<feature type="transmembrane region" description="Helical" evidence="7">
    <location>
        <begin position="159"/>
        <end position="177"/>
    </location>
</feature>
<evidence type="ECO:0000259" key="9">
    <source>
        <dbReference type="PROSITE" id="PS50113"/>
    </source>
</evidence>
<dbReference type="SMART" id="SM00091">
    <property type="entry name" value="PAS"/>
    <property type="match status" value="1"/>
</dbReference>
<dbReference type="GO" id="GO:0043709">
    <property type="term" value="P:cell adhesion involved in single-species biofilm formation"/>
    <property type="evidence" value="ECO:0007669"/>
    <property type="project" value="TreeGrafter"/>
</dbReference>
<dbReference type="SUPFAM" id="SSF55073">
    <property type="entry name" value="Nucleotide cyclase"/>
    <property type="match status" value="1"/>
</dbReference>
<evidence type="ECO:0000256" key="3">
    <source>
        <dbReference type="ARBA" id="ARBA00022475"/>
    </source>
</evidence>
<feature type="domain" description="GGDEF" evidence="10">
    <location>
        <begin position="464"/>
        <end position="595"/>
    </location>
</feature>
<dbReference type="FunFam" id="3.30.70.270:FF:000001">
    <property type="entry name" value="Diguanylate cyclase domain protein"/>
    <property type="match status" value="1"/>
</dbReference>
<evidence type="ECO:0000256" key="4">
    <source>
        <dbReference type="ARBA" id="ARBA00022692"/>
    </source>
</evidence>
<dbReference type="InterPro" id="IPR013655">
    <property type="entry name" value="PAS_fold_3"/>
</dbReference>
<dbReference type="InterPro" id="IPR007895">
    <property type="entry name" value="MASE1"/>
</dbReference>
<dbReference type="NCBIfam" id="TIGR00254">
    <property type="entry name" value="GGDEF"/>
    <property type="match status" value="1"/>
</dbReference>
<dbReference type="Proteomes" id="UP000280708">
    <property type="component" value="Chromosome"/>
</dbReference>
<dbReference type="GO" id="GO:0005886">
    <property type="term" value="C:plasma membrane"/>
    <property type="evidence" value="ECO:0007669"/>
    <property type="project" value="UniProtKB-SubCell"/>
</dbReference>
<feature type="transmembrane region" description="Helical" evidence="7">
    <location>
        <begin position="88"/>
        <end position="109"/>
    </location>
</feature>
<dbReference type="AlphaFoldDB" id="A0A3G2V8D0"/>
<dbReference type="GO" id="GO:0052621">
    <property type="term" value="F:diguanylate cyclase activity"/>
    <property type="evidence" value="ECO:0007669"/>
    <property type="project" value="UniProtKB-EC"/>
</dbReference>
<feature type="domain" description="PAS" evidence="8">
    <location>
        <begin position="306"/>
        <end position="376"/>
    </location>
</feature>